<dbReference type="EMBL" id="AZFT01000053">
    <property type="protein sequence ID" value="KRL84017.1"/>
    <property type="molecule type" value="Genomic_DNA"/>
</dbReference>
<reference evidence="1 2" key="1">
    <citation type="journal article" date="2015" name="Genome Announc.">
        <title>Expanding the biotechnology potential of lactobacilli through comparative genomics of 213 strains and associated genera.</title>
        <authorList>
            <person name="Sun Z."/>
            <person name="Harris H.M."/>
            <person name="McCann A."/>
            <person name="Guo C."/>
            <person name="Argimon S."/>
            <person name="Zhang W."/>
            <person name="Yang X."/>
            <person name="Jeffery I.B."/>
            <person name="Cooney J.C."/>
            <person name="Kagawa T.F."/>
            <person name="Liu W."/>
            <person name="Song Y."/>
            <person name="Salvetti E."/>
            <person name="Wrobel A."/>
            <person name="Rasinkangas P."/>
            <person name="Parkhill J."/>
            <person name="Rea M.C."/>
            <person name="O'Sullivan O."/>
            <person name="Ritari J."/>
            <person name="Douillard F.P."/>
            <person name="Paul Ross R."/>
            <person name="Yang R."/>
            <person name="Briner A.E."/>
            <person name="Felis G.E."/>
            <person name="de Vos W.M."/>
            <person name="Barrangou R."/>
            <person name="Klaenhammer T.R."/>
            <person name="Caufield P.W."/>
            <person name="Cui Y."/>
            <person name="Zhang H."/>
            <person name="O'Toole P.W."/>
        </authorList>
    </citation>
    <scope>NUCLEOTIDE SEQUENCE [LARGE SCALE GENOMIC DNA]</scope>
    <source>
        <strain evidence="1 2">DSM 16634</strain>
    </source>
</reference>
<sequence length="168" mass="19655">MGVTNASDYTITPHASERIKQRFGQTLDSMRDWTERLLNLCEFVKHEDNGRDHYRYRDIGIILDLKKKQVITMFPEPQDVIKLDKKSLNPELQTSVNEMIAEFLEKKRRETAESVHSKVFDIEQAAADFYINSSENNLIELRSVLRVVDDELAKYDMFVAETKLVTRK</sequence>
<organism evidence="1 2">
    <name type="scientific">Ligilactobacillus apodemi DSM 16634 = JCM 16172</name>
    <dbReference type="NCBI Taxonomy" id="1423724"/>
    <lineage>
        <taxon>Bacteria</taxon>
        <taxon>Bacillati</taxon>
        <taxon>Bacillota</taxon>
        <taxon>Bacilli</taxon>
        <taxon>Lactobacillales</taxon>
        <taxon>Lactobacillaceae</taxon>
        <taxon>Ligilactobacillus</taxon>
    </lineage>
</organism>
<gene>
    <name evidence="1" type="ORF">FC32_GL001293</name>
</gene>
<dbReference type="Proteomes" id="UP000051324">
    <property type="component" value="Unassembled WGS sequence"/>
</dbReference>
<protein>
    <submittedName>
        <fullName evidence="1">Uncharacterized protein</fullName>
    </submittedName>
</protein>
<accession>A0A0R1TRH7</accession>
<proteinExistence type="predicted"/>
<dbReference type="AlphaFoldDB" id="A0A0R1TRH7"/>
<name>A0A0R1TRH7_9LACO</name>
<dbReference type="RefSeq" id="WP_025087831.1">
    <property type="nucleotide sequence ID" value="NZ_AZFT01000053.1"/>
</dbReference>
<evidence type="ECO:0000313" key="1">
    <source>
        <dbReference type="EMBL" id="KRL84017.1"/>
    </source>
</evidence>
<keyword evidence="2" id="KW-1185">Reference proteome</keyword>
<comment type="caution">
    <text evidence="1">The sequence shown here is derived from an EMBL/GenBank/DDBJ whole genome shotgun (WGS) entry which is preliminary data.</text>
</comment>
<dbReference type="OrthoDB" id="2328332at2"/>
<dbReference type="STRING" id="1423724.FC32_GL001293"/>
<dbReference type="PATRIC" id="fig|1423724.4.peg.1351"/>
<evidence type="ECO:0000313" key="2">
    <source>
        <dbReference type="Proteomes" id="UP000051324"/>
    </source>
</evidence>